<proteinExistence type="predicted"/>
<name>A0ABP9GIA0_9ACTN</name>
<feature type="compositionally biased region" description="Low complexity" evidence="1">
    <location>
        <begin position="407"/>
        <end position="419"/>
    </location>
</feature>
<gene>
    <name evidence="3" type="ORF">GCM10023224_13360</name>
</gene>
<keyword evidence="2" id="KW-0732">Signal</keyword>
<feature type="compositionally biased region" description="Acidic residues" evidence="1">
    <location>
        <begin position="420"/>
        <end position="429"/>
    </location>
</feature>
<evidence type="ECO:0000313" key="3">
    <source>
        <dbReference type="EMBL" id="GAA4934171.1"/>
    </source>
</evidence>
<organism evidence="3 4">
    <name type="scientific">Streptomonospora halophila</name>
    <dbReference type="NCBI Taxonomy" id="427369"/>
    <lineage>
        <taxon>Bacteria</taxon>
        <taxon>Bacillati</taxon>
        <taxon>Actinomycetota</taxon>
        <taxon>Actinomycetes</taxon>
        <taxon>Streptosporangiales</taxon>
        <taxon>Nocardiopsidaceae</taxon>
        <taxon>Streptomonospora</taxon>
    </lineage>
</organism>
<reference evidence="4" key="1">
    <citation type="journal article" date="2019" name="Int. J. Syst. Evol. Microbiol.">
        <title>The Global Catalogue of Microorganisms (GCM) 10K type strain sequencing project: providing services to taxonomists for standard genome sequencing and annotation.</title>
        <authorList>
            <consortium name="The Broad Institute Genomics Platform"/>
            <consortium name="The Broad Institute Genome Sequencing Center for Infectious Disease"/>
            <person name="Wu L."/>
            <person name="Ma J."/>
        </authorList>
    </citation>
    <scope>NUCLEOTIDE SEQUENCE [LARGE SCALE GENOMIC DNA]</scope>
    <source>
        <strain evidence="4">JCM 18123</strain>
    </source>
</reference>
<protein>
    <submittedName>
        <fullName evidence="3">Uncharacterized protein</fullName>
    </submittedName>
</protein>
<accession>A0ABP9GIA0</accession>
<evidence type="ECO:0000313" key="4">
    <source>
        <dbReference type="Proteomes" id="UP001499993"/>
    </source>
</evidence>
<feature type="chain" id="PRO_5045828462" evidence="2">
    <location>
        <begin position="26"/>
        <end position="469"/>
    </location>
</feature>
<feature type="region of interest" description="Disordered" evidence="1">
    <location>
        <begin position="403"/>
        <end position="469"/>
    </location>
</feature>
<dbReference type="Proteomes" id="UP001499993">
    <property type="component" value="Unassembled WGS sequence"/>
</dbReference>
<feature type="region of interest" description="Disordered" evidence="1">
    <location>
        <begin position="179"/>
        <end position="333"/>
    </location>
</feature>
<feature type="signal peptide" evidence="2">
    <location>
        <begin position="1"/>
        <end position="25"/>
    </location>
</feature>
<sequence>MRKHQKRWIALAGAATLSVAGLVAAGGPASAEYRPGDDPLAWPVVRQHASSYSLDGFDIAYLPPGLERFGIHAVSKTGNSGERVSTVSWVQGTDAVYGRVSVIRSQDITDLDDLRKARYGRIEDKALQKTKANGFPAYMSEKTGDLFWVPERGVAVEAYLQPDRWEADELAAFADGVERRTADEGTQGAEESAGAEEDGQEAADSGGEEAGSAESAGSGEGAAEEQPAEGTGESADEGPSKQEAGGPSADVRPAGTQGQEPEDQGADATPGAGKPQEEVPEQGAVTPSPGTGGQPAEEVPETGGQPAEEIPETGQQPTGEAAGRSAEAADGMFAPGVPLADARTCVAEKLLTGDSDAVPAEVAADDGALLELWRSVGSDSRDEAARACADRFAAEPAQVERMMTGLAAETAADAASEEAGAQEDAEQNEESGRDGTGTGTGQAEESSDSGPLGLWDAIPWPLPDVTVRL</sequence>
<evidence type="ECO:0000256" key="1">
    <source>
        <dbReference type="SAM" id="MobiDB-lite"/>
    </source>
</evidence>
<feature type="compositionally biased region" description="Low complexity" evidence="1">
    <location>
        <begin position="202"/>
        <end position="217"/>
    </location>
</feature>
<evidence type="ECO:0000256" key="2">
    <source>
        <dbReference type="SAM" id="SignalP"/>
    </source>
</evidence>
<dbReference type="EMBL" id="BAABIK010000005">
    <property type="protein sequence ID" value="GAA4934171.1"/>
    <property type="molecule type" value="Genomic_DNA"/>
</dbReference>
<comment type="caution">
    <text evidence="3">The sequence shown here is derived from an EMBL/GenBank/DDBJ whole genome shotgun (WGS) entry which is preliminary data.</text>
</comment>
<dbReference type="RefSeq" id="WP_345555860.1">
    <property type="nucleotide sequence ID" value="NZ_BAABIK010000005.1"/>
</dbReference>
<keyword evidence="4" id="KW-1185">Reference proteome</keyword>